<dbReference type="AlphaFoldDB" id="A0A5B0L0F0"/>
<accession>A0A5B0L0F0</accession>
<dbReference type="Proteomes" id="UP000325333">
    <property type="component" value="Unassembled WGS sequence"/>
</dbReference>
<dbReference type="EMBL" id="VEWN01000003">
    <property type="protein sequence ID" value="KAA1057098.1"/>
    <property type="molecule type" value="Genomic_DNA"/>
</dbReference>
<evidence type="ECO:0000313" key="2">
    <source>
        <dbReference type="EMBL" id="KAA1057098.1"/>
    </source>
</evidence>
<comment type="caution">
    <text evidence="2">The sequence shown here is derived from an EMBL/GenBank/DDBJ whole genome shotgun (WGS) entry which is preliminary data.</text>
</comment>
<reference evidence="2 3" key="1">
    <citation type="submission" date="2019-07" db="EMBL/GenBank/DDBJ databases">
        <title>Genome sequencing of the stress-tolerant strain Azospirillum brasilense Az19.</title>
        <authorList>
            <person name="Maroniche G.A."/>
            <person name="Garcia J.E."/>
            <person name="Pagnussat L."/>
            <person name="Amenta M."/>
            <person name="Creus C.M."/>
        </authorList>
    </citation>
    <scope>NUCLEOTIDE SEQUENCE [LARGE SCALE GENOMIC DNA]</scope>
    <source>
        <strain evidence="2 3">Az19</strain>
    </source>
</reference>
<feature type="region of interest" description="Disordered" evidence="1">
    <location>
        <begin position="54"/>
        <end position="93"/>
    </location>
</feature>
<gene>
    <name evidence="2" type="ORF">FH063_003971</name>
</gene>
<organism evidence="2 3">
    <name type="scientific">Azospirillum argentinense</name>
    <dbReference type="NCBI Taxonomy" id="2970906"/>
    <lineage>
        <taxon>Bacteria</taxon>
        <taxon>Pseudomonadati</taxon>
        <taxon>Pseudomonadota</taxon>
        <taxon>Alphaproteobacteria</taxon>
        <taxon>Rhodospirillales</taxon>
        <taxon>Azospirillaceae</taxon>
        <taxon>Azospirillum</taxon>
    </lineage>
</organism>
<evidence type="ECO:0000313" key="3">
    <source>
        <dbReference type="Proteomes" id="UP000325333"/>
    </source>
</evidence>
<evidence type="ECO:0000256" key="1">
    <source>
        <dbReference type="SAM" id="MobiDB-lite"/>
    </source>
</evidence>
<feature type="compositionally biased region" description="Low complexity" evidence="1">
    <location>
        <begin position="63"/>
        <end position="79"/>
    </location>
</feature>
<protein>
    <submittedName>
        <fullName evidence="2">Uncharacterized protein</fullName>
    </submittedName>
</protein>
<name>A0A5B0L0F0_9PROT</name>
<proteinExistence type="predicted"/>
<sequence length="93" mass="8933">MESGQTAKRGGLRAGGGPIPSGNRPAGRKGADARSGGVGKAAVVAMPDSIIGQVPPQDSPFLPAQASAAGGAWSASPSQTLPAGVGAEDAAWL</sequence>
<feature type="region of interest" description="Disordered" evidence="1">
    <location>
        <begin position="1"/>
        <end position="38"/>
    </location>
</feature>